<keyword evidence="1" id="KW-1133">Transmembrane helix</keyword>
<feature type="transmembrane region" description="Helical" evidence="1">
    <location>
        <begin position="213"/>
        <end position="233"/>
    </location>
</feature>
<protein>
    <submittedName>
        <fullName evidence="3">Uncharacterized conserved protein</fullName>
    </submittedName>
</protein>
<dbReference type="EMBL" id="CP000993">
    <property type="protein sequence ID" value="ACH94824.1"/>
    <property type="molecule type" value="Genomic_DNA"/>
</dbReference>
<dbReference type="GO" id="GO:0004175">
    <property type="term" value="F:endopeptidase activity"/>
    <property type="evidence" value="ECO:0007669"/>
    <property type="project" value="UniProtKB-ARBA"/>
</dbReference>
<keyword evidence="1" id="KW-0472">Membrane</keyword>
<evidence type="ECO:0000313" key="3">
    <source>
        <dbReference type="EMBL" id="ACH94824.1"/>
    </source>
</evidence>
<keyword evidence="1" id="KW-0812">Transmembrane</keyword>
<dbReference type="HOGENOM" id="CLU_1178425_0_0_12"/>
<dbReference type="AlphaFoldDB" id="B5RPU0"/>
<feature type="transmembrane region" description="Helical" evidence="1">
    <location>
        <begin position="82"/>
        <end position="111"/>
    </location>
</feature>
<reference evidence="3 4" key="1">
    <citation type="journal article" date="2008" name="PLoS Genet.">
        <title>The genome of Borrelia recurrentis, the agent of deadly louse-borne relapsing fever, is a degraded subset of tick-borne Borrelia duttonii.</title>
        <authorList>
            <person name="Lescot M."/>
            <person name="Audic S."/>
            <person name="Robert C."/>
            <person name="Nguyen T.T."/>
            <person name="Blanc G."/>
            <person name="Cutler S.J."/>
            <person name="Wincker P."/>
            <person name="Couloux A."/>
            <person name="Claverie J.-M."/>
            <person name="Raoult D."/>
            <person name="Drancourt M."/>
        </authorList>
    </citation>
    <scope>NUCLEOTIDE SEQUENCE [LARGE SCALE GENOMIC DNA]</scope>
    <source>
        <strain evidence="3 4">A1</strain>
    </source>
</reference>
<feature type="domain" description="CAAX prenyl protease 2/Lysostaphin resistance protein A-like" evidence="2">
    <location>
        <begin position="135"/>
        <end position="226"/>
    </location>
</feature>
<dbReference type="Pfam" id="PF02517">
    <property type="entry name" value="Rce1-like"/>
    <property type="match status" value="1"/>
</dbReference>
<keyword evidence="4" id="KW-1185">Reference proteome</keyword>
<dbReference type="KEGG" id="bre:BRE_596"/>
<feature type="transmembrane region" description="Helical" evidence="1">
    <location>
        <begin position="12"/>
        <end position="32"/>
    </location>
</feature>
<accession>B5RPU0</accession>
<evidence type="ECO:0000259" key="2">
    <source>
        <dbReference type="Pfam" id="PF02517"/>
    </source>
</evidence>
<evidence type="ECO:0000313" key="4">
    <source>
        <dbReference type="Proteomes" id="UP000000612"/>
    </source>
</evidence>
<sequence>MTLLNKYPVKYAFLEILLSYFIVTRISPFQNVNVDLWNFNKNHYSYWLYSFFKIFFIVHFARLTSSYDFREEFCIPKFKFVFVWQAFAIFVKLLVCIFFVLIILCLCFLFFTSESVIPWMEMGSSGFIWEIKSTQSLLLMVVTSLFTGGVEELFFRSFFITKLKQMGISLFISSLISSVVFAYGHSYYGFVGFFMSLIFGIIFAGMYLRYKNVYYSIFVHSFYNVFVSFLLFLSNYSKELL</sequence>
<feature type="transmembrane region" description="Helical" evidence="1">
    <location>
        <begin position="44"/>
        <end position="61"/>
    </location>
</feature>
<name>B5RPU0_BORRA</name>
<gene>
    <name evidence="3" type="ordered locus">BRE_596</name>
</gene>
<proteinExistence type="predicted"/>
<organism evidence="3 4">
    <name type="scientific">Borrelia recurrentis (strain A1)</name>
    <dbReference type="NCBI Taxonomy" id="412418"/>
    <lineage>
        <taxon>Bacteria</taxon>
        <taxon>Pseudomonadati</taxon>
        <taxon>Spirochaetota</taxon>
        <taxon>Spirochaetia</taxon>
        <taxon>Spirochaetales</taxon>
        <taxon>Borreliaceae</taxon>
        <taxon>Borrelia</taxon>
    </lineage>
</organism>
<feature type="transmembrane region" description="Helical" evidence="1">
    <location>
        <begin position="167"/>
        <end position="184"/>
    </location>
</feature>
<feature type="transmembrane region" description="Helical" evidence="1">
    <location>
        <begin position="137"/>
        <end position="155"/>
    </location>
</feature>
<dbReference type="GO" id="GO:0080120">
    <property type="term" value="P:CAAX-box protein maturation"/>
    <property type="evidence" value="ECO:0007669"/>
    <property type="project" value="UniProtKB-ARBA"/>
</dbReference>
<evidence type="ECO:0000256" key="1">
    <source>
        <dbReference type="SAM" id="Phobius"/>
    </source>
</evidence>
<feature type="transmembrane region" description="Helical" evidence="1">
    <location>
        <begin position="190"/>
        <end position="208"/>
    </location>
</feature>
<dbReference type="Proteomes" id="UP000000612">
    <property type="component" value="Chromosome"/>
</dbReference>
<dbReference type="InterPro" id="IPR003675">
    <property type="entry name" value="Rce1/LyrA-like_dom"/>
</dbReference>